<accession>A0A1K2HT26</accession>
<protein>
    <submittedName>
        <fullName evidence="3">Osmotically-inducible protein OsmY, contains BON domain</fullName>
    </submittedName>
</protein>
<dbReference type="AlphaFoldDB" id="A0A1K2HT26"/>
<feature type="compositionally biased region" description="Polar residues" evidence="1">
    <location>
        <begin position="320"/>
        <end position="329"/>
    </location>
</feature>
<dbReference type="InterPro" id="IPR051686">
    <property type="entry name" value="Lipoprotein_DolP"/>
</dbReference>
<dbReference type="RefSeq" id="WP_244545235.1">
    <property type="nucleotide sequence ID" value="NZ_FPKU01000001.1"/>
</dbReference>
<feature type="compositionally biased region" description="Basic and acidic residues" evidence="1">
    <location>
        <begin position="75"/>
        <end position="101"/>
    </location>
</feature>
<gene>
    <name evidence="3" type="ORF">SAMN02983003_0413</name>
</gene>
<dbReference type="EMBL" id="FPKU01000001">
    <property type="protein sequence ID" value="SFZ81281.1"/>
    <property type="molecule type" value="Genomic_DNA"/>
</dbReference>
<evidence type="ECO:0000259" key="2">
    <source>
        <dbReference type="PROSITE" id="PS50914"/>
    </source>
</evidence>
<dbReference type="SMART" id="SM00749">
    <property type="entry name" value="BON"/>
    <property type="match status" value="1"/>
</dbReference>
<feature type="domain" description="BON" evidence="2">
    <location>
        <begin position="213"/>
        <end position="281"/>
    </location>
</feature>
<dbReference type="InterPro" id="IPR007055">
    <property type="entry name" value="BON_dom"/>
</dbReference>
<feature type="compositionally biased region" description="Basic and acidic residues" evidence="1">
    <location>
        <begin position="191"/>
        <end position="202"/>
    </location>
</feature>
<sequence length="329" mass="35714">MGEDRWTDDERRYWDRNRQAGRSDSWRGEQGGIGRDQGRGAHNDRGMSSRGRFDEDYGQGGGRFAASQDGYSANRDWRGGDNRDAYGDADYRGDSGWRSDGSRQSQGGYDRDQRGYGQGGSQYGSSFAGNQRQGRSFQGSMPSRSGEGYRYQSGGYGASNGNRDYRGYGDDDRNWLDKAGDEVASWFGDDDAARRREMDKGHSGKGPKGYARSDDRIREDINDRLTYDRHIDASNISVEVKDGEVTLSGTIGDRADKRHAEDIAEGISGVKHVQNNLRVAQPTRPGESVAAAGERSNSTTGSYVASGGVAAGLGGSTASPNGTATSRTQ</sequence>
<proteinExistence type="predicted"/>
<feature type="region of interest" description="Disordered" evidence="1">
    <location>
        <begin position="186"/>
        <end position="217"/>
    </location>
</feature>
<feature type="compositionally biased region" description="Basic and acidic residues" evidence="1">
    <location>
        <begin position="36"/>
        <end position="55"/>
    </location>
</feature>
<organism evidence="3 4">
    <name type="scientific">Devosia enhydra</name>
    <dbReference type="NCBI Taxonomy" id="665118"/>
    <lineage>
        <taxon>Bacteria</taxon>
        <taxon>Pseudomonadati</taxon>
        <taxon>Pseudomonadota</taxon>
        <taxon>Alphaproteobacteria</taxon>
        <taxon>Hyphomicrobiales</taxon>
        <taxon>Devosiaceae</taxon>
        <taxon>Devosia</taxon>
    </lineage>
</organism>
<evidence type="ECO:0000313" key="4">
    <source>
        <dbReference type="Proteomes" id="UP000183447"/>
    </source>
</evidence>
<dbReference type="PROSITE" id="PS50914">
    <property type="entry name" value="BON"/>
    <property type="match status" value="1"/>
</dbReference>
<dbReference type="Pfam" id="PF04972">
    <property type="entry name" value="BON"/>
    <property type="match status" value="1"/>
</dbReference>
<keyword evidence="4" id="KW-1185">Reference proteome</keyword>
<feature type="region of interest" description="Disordered" evidence="1">
    <location>
        <begin position="1"/>
        <end position="174"/>
    </location>
</feature>
<feature type="compositionally biased region" description="Basic and acidic residues" evidence="1">
    <location>
        <begin position="1"/>
        <end position="18"/>
    </location>
</feature>
<dbReference type="PANTHER" id="PTHR34606">
    <property type="entry name" value="BON DOMAIN-CONTAINING PROTEIN"/>
    <property type="match status" value="1"/>
</dbReference>
<reference evidence="3 4" key="1">
    <citation type="submission" date="2016-11" db="EMBL/GenBank/DDBJ databases">
        <authorList>
            <person name="Jaros S."/>
            <person name="Januszkiewicz K."/>
            <person name="Wedrychowicz H."/>
        </authorList>
    </citation>
    <scope>NUCLEOTIDE SEQUENCE [LARGE SCALE GENOMIC DNA]</scope>
    <source>
        <strain evidence="3 4">ATCC 23634</strain>
    </source>
</reference>
<feature type="compositionally biased region" description="Polar residues" evidence="1">
    <location>
        <begin position="127"/>
        <end position="143"/>
    </location>
</feature>
<dbReference type="Proteomes" id="UP000183447">
    <property type="component" value="Unassembled WGS sequence"/>
</dbReference>
<feature type="region of interest" description="Disordered" evidence="1">
    <location>
        <begin position="280"/>
        <end position="329"/>
    </location>
</feature>
<dbReference type="NCBIfam" id="NF033157">
    <property type="entry name" value="SWFGD_domain"/>
    <property type="match status" value="1"/>
</dbReference>
<evidence type="ECO:0000256" key="1">
    <source>
        <dbReference type="SAM" id="MobiDB-lite"/>
    </source>
</evidence>
<dbReference type="STRING" id="665118.SAMN02983003_0413"/>
<dbReference type="PANTHER" id="PTHR34606:SF15">
    <property type="entry name" value="BON DOMAIN-CONTAINING PROTEIN"/>
    <property type="match status" value="1"/>
</dbReference>
<dbReference type="InterPro" id="IPR047800">
    <property type="entry name" value="SWFGD_dom"/>
</dbReference>
<feature type="compositionally biased region" description="Basic and acidic residues" evidence="1">
    <location>
        <begin position="163"/>
        <end position="174"/>
    </location>
</feature>
<name>A0A1K2HT26_9HYPH</name>
<dbReference type="Gene3D" id="3.30.1340.30">
    <property type="match status" value="1"/>
</dbReference>
<evidence type="ECO:0000313" key="3">
    <source>
        <dbReference type="EMBL" id="SFZ81281.1"/>
    </source>
</evidence>
<dbReference type="InterPro" id="IPR014004">
    <property type="entry name" value="Transpt-assoc_nodulatn_dom_bac"/>
</dbReference>